<comment type="similarity">
    <text evidence="2">Belongs to the methyl-accepting chemotaxis (MCP) protein family.</text>
</comment>
<evidence type="ECO:0000259" key="5">
    <source>
        <dbReference type="PROSITE" id="PS50111"/>
    </source>
</evidence>
<keyword evidence="7" id="KW-1185">Reference proteome</keyword>
<evidence type="ECO:0000256" key="1">
    <source>
        <dbReference type="ARBA" id="ARBA00022500"/>
    </source>
</evidence>
<evidence type="ECO:0000256" key="3">
    <source>
        <dbReference type="PROSITE-ProRule" id="PRU00284"/>
    </source>
</evidence>
<proteinExistence type="inferred from homology"/>
<keyword evidence="3" id="KW-0807">Transducer</keyword>
<dbReference type="PROSITE" id="PS50111">
    <property type="entry name" value="CHEMOTAXIS_TRANSDUC_2"/>
    <property type="match status" value="1"/>
</dbReference>
<dbReference type="PANTHER" id="PTHR43531:SF11">
    <property type="entry name" value="METHYL-ACCEPTING CHEMOTAXIS PROTEIN 3"/>
    <property type="match status" value="1"/>
</dbReference>
<evidence type="ECO:0000256" key="4">
    <source>
        <dbReference type="SAM" id="Phobius"/>
    </source>
</evidence>
<dbReference type="Proteomes" id="UP000589292">
    <property type="component" value="Unassembled WGS sequence"/>
</dbReference>
<dbReference type="SMART" id="SM00283">
    <property type="entry name" value="MA"/>
    <property type="match status" value="1"/>
</dbReference>
<dbReference type="GO" id="GO:0006935">
    <property type="term" value="P:chemotaxis"/>
    <property type="evidence" value="ECO:0007669"/>
    <property type="project" value="UniProtKB-KW"/>
</dbReference>
<dbReference type="InterPro" id="IPR004090">
    <property type="entry name" value="Chemotax_Me-accpt_rcpt"/>
</dbReference>
<feature type="transmembrane region" description="Helical" evidence="4">
    <location>
        <begin position="122"/>
        <end position="143"/>
    </location>
</feature>
<dbReference type="GO" id="GO:0004888">
    <property type="term" value="F:transmembrane signaling receptor activity"/>
    <property type="evidence" value="ECO:0007669"/>
    <property type="project" value="InterPro"/>
</dbReference>
<feature type="transmembrane region" description="Helical" evidence="4">
    <location>
        <begin position="79"/>
        <end position="102"/>
    </location>
</feature>
<dbReference type="GO" id="GO:0005886">
    <property type="term" value="C:plasma membrane"/>
    <property type="evidence" value="ECO:0007669"/>
    <property type="project" value="TreeGrafter"/>
</dbReference>
<dbReference type="SUPFAM" id="SSF58104">
    <property type="entry name" value="Methyl-accepting chemotaxis protein (MCP) signaling domain"/>
    <property type="match status" value="1"/>
</dbReference>
<accession>A0A7V8U9Y9</accession>
<keyword evidence="4" id="KW-0472">Membrane</keyword>
<dbReference type="PRINTS" id="PR00260">
    <property type="entry name" value="CHEMTRNSDUCR"/>
</dbReference>
<dbReference type="PANTHER" id="PTHR43531">
    <property type="entry name" value="PROTEIN ICFG"/>
    <property type="match status" value="1"/>
</dbReference>
<organism evidence="6 7">
    <name type="scientific">Sphingomonas ursincola</name>
    <dbReference type="NCBI Taxonomy" id="56361"/>
    <lineage>
        <taxon>Bacteria</taxon>
        <taxon>Pseudomonadati</taxon>
        <taxon>Pseudomonadota</taxon>
        <taxon>Alphaproteobacteria</taxon>
        <taxon>Sphingomonadales</taxon>
        <taxon>Sphingomonadaceae</taxon>
        <taxon>Sphingomonas</taxon>
    </lineage>
</organism>
<reference evidence="6 7" key="1">
    <citation type="journal article" date="1994" name="Int. J. Syst. Bacteriol.">
        <title>Phylogenetic positions of novel aerobic, bacteriochlorophyll a-containing bacteria and description of Roseococcus thiosulfatophilus gen. nov., sp. nov., Erythromicrobium ramosum gen. nov., sp. nov., and Erythrobacter litoralis sp. nov.</title>
        <authorList>
            <person name="Yurkov V."/>
            <person name="Stackebrandt E."/>
            <person name="Holmes A."/>
            <person name="Fuerst J.A."/>
            <person name="Hugenholtz P."/>
            <person name="Golecki J."/>
            <person name="Gad'on N."/>
            <person name="Gorlenko V.M."/>
            <person name="Kompantseva E.I."/>
            <person name="Drews G."/>
        </authorList>
    </citation>
    <scope>NUCLEOTIDE SEQUENCE [LARGE SCALE GENOMIC DNA]</scope>
    <source>
        <strain evidence="6 7">KR-99</strain>
    </source>
</reference>
<dbReference type="InterPro" id="IPR004089">
    <property type="entry name" value="MCPsignal_dom"/>
</dbReference>
<feature type="transmembrane region" description="Helical" evidence="4">
    <location>
        <begin position="55"/>
        <end position="73"/>
    </location>
</feature>
<keyword evidence="1" id="KW-0145">Chemotaxis</keyword>
<protein>
    <recommendedName>
        <fullName evidence="5">Methyl-accepting transducer domain-containing protein</fullName>
    </recommendedName>
</protein>
<dbReference type="InterPro" id="IPR051310">
    <property type="entry name" value="MCP_chemotaxis"/>
</dbReference>
<comment type="caution">
    <text evidence="6">The sequence shown here is derived from an EMBL/GenBank/DDBJ whole genome shotgun (WGS) entry which is preliminary data.</text>
</comment>
<sequence length="555" mass="58851">MTSLRSRQKLARIMGQLGFRAQPTLSDGIDSHRHPELASISIAVHHMQRICTCSVHMLPSAIIVALVLSWAALGTPGQMLTLTGTSLSVLCVFSLVPLGGALTRLAEGQDRADQDRLARLHLLFCINALVSGLSWALAFGGLMHSQNSHLIDLAVPLGIGIAAIGALNFLPLPSANLFWLSAMICGLFTGIMATGYAITVFFFPLAAIFAIIMWRNTAALCSNFASYLLQSDELARAREREFALRQSEVAAVAERDQRAQAALVAQREQHMAAQRKAMAALAEGFELSVVQTIDRLTDALAQLGKSAAALHSIGEETDSSATQVTARASNVGLSVQHVATAIEQLNQSAKAIAQRVDAQHQAAAAARSASMSGSVAVSALATQAEKVSEITTLINEIASQTNLLALNATIEAARAGEAGRGFSIVAHEVKQLSGQTRGAIQSVDDTVQGIRARMDLTEMTIDSIADQIDVVTEGAAHISKVIADQGEATSDIHATTRQVASDAHAMEETAQAVSRNAQRVKSVSDDMRRVTSQLEEQALALRQASSAFLAELRAA</sequence>
<dbReference type="Gene3D" id="1.10.287.950">
    <property type="entry name" value="Methyl-accepting chemotaxis protein"/>
    <property type="match status" value="1"/>
</dbReference>
<dbReference type="EMBL" id="VDES01000003">
    <property type="protein sequence ID" value="MBA1375548.1"/>
    <property type="molecule type" value="Genomic_DNA"/>
</dbReference>
<dbReference type="Pfam" id="PF00015">
    <property type="entry name" value="MCPsignal"/>
    <property type="match status" value="1"/>
</dbReference>
<evidence type="ECO:0000256" key="2">
    <source>
        <dbReference type="ARBA" id="ARBA00029447"/>
    </source>
</evidence>
<keyword evidence="4" id="KW-0812">Transmembrane</keyword>
<dbReference type="GO" id="GO:0007165">
    <property type="term" value="P:signal transduction"/>
    <property type="evidence" value="ECO:0007669"/>
    <property type="project" value="UniProtKB-KW"/>
</dbReference>
<evidence type="ECO:0000313" key="7">
    <source>
        <dbReference type="Proteomes" id="UP000589292"/>
    </source>
</evidence>
<evidence type="ECO:0000313" key="6">
    <source>
        <dbReference type="EMBL" id="MBA1375548.1"/>
    </source>
</evidence>
<name>A0A7V8U9Y9_9SPHN</name>
<dbReference type="AlphaFoldDB" id="A0A7V8U9Y9"/>
<keyword evidence="4" id="KW-1133">Transmembrane helix</keyword>
<gene>
    <name evidence="6" type="ORF">FG486_14460</name>
</gene>
<feature type="transmembrane region" description="Helical" evidence="4">
    <location>
        <begin position="149"/>
        <end position="170"/>
    </location>
</feature>
<feature type="domain" description="Methyl-accepting transducer" evidence="5">
    <location>
        <begin position="292"/>
        <end position="521"/>
    </location>
</feature>